<accession>Q8NQ04</accession>
<keyword evidence="3" id="KW-1185">Reference proteome</keyword>
<evidence type="ECO:0000313" key="2">
    <source>
        <dbReference type="EMBL" id="BAB99043.1"/>
    </source>
</evidence>
<dbReference type="BioCyc" id="CORYNE:G18NG-11235-MONOMER"/>
<evidence type="ECO:0000256" key="1">
    <source>
        <dbReference type="SAM" id="Phobius"/>
    </source>
</evidence>
<protein>
    <submittedName>
        <fullName evidence="2">Uncharacterized protein</fullName>
    </submittedName>
</protein>
<proteinExistence type="predicted"/>
<keyword evidence="1" id="KW-0812">Transmembrane</keyword>
<evidence type="ECO:0000313" key="3">
    <source>
        <dbReference type="Proteomes" id="UP000000582"/>
    </source>
</evidence>
<sequence>MFLGQLPRGTVFLLSLTTISAAGSQIAFTGCLFWMHRRAVHWAFPGQIPNRLHPVKSMLTGLLSLFSSVFTPKHSQVSQ</sequence>
<name>Q8NQ04_CORGL</name>
<dbReference type="KEGG" id="cgl:Cgl1650"/>
<feature type="transmembrane region" description="Helical" evidence="1">
    <location>
        <begin position="12"/>
        <end position="35"/>
    </location>
</feature>
<dbReference type="HOGENOM" id="CLU_2823801_0_0_11"/>
<reference evidence="3" key="1">
    <citation type="journal article" date="2003" name="Appl. Microbiol. Biotechnol.">
        <title>The Corynebacterium glutamicum genome: features and impacts on biotechnological processes.</title>
        <authorList>
            <person name="Ikeda M."/>
            <person name="Nakagawa S."/>
        </authorList>
    </citation>
    <scope>NUCLEOTIDE SEQUENCE [LARGE SCALE GENOMIC DNA]</scope>
    <source>
        <strain evidence="3">ATCC 13032 / DSM 20300 / BCRC 11384 / JCM 1318 / LMG 3730 / NCIMB 10025</strain>
    </source>
</reference>
<dbReference type="EMBL" id="BA000036">
    <property type="protein sequence ID" value="BAB99043.1"/>
    <property type="molecule type" value="Genomic_DNA"/>
</dbReference>
<keyword evidence="1" id="KW-1133">Transmembrane helix</keyword>
<dbReference type="AlphaFoldDB" id="Q8NQ04"/>
<organism evidence="2 3">
    <name type="scientific">Corynebacterium glutamicum (strain ATCC 13032 / DSM 20300 / JCM 1318 / BCRC 11384 / CCUG 27702 / LMG 3730 / NBRC 12168 / NCIMB 10025 / NRRL B-2784 / 534)</name>
    <dbReference type="NCBI Taxonomy" id="196627"/>
    <lineage>
        <taxon>Bacteria</taxon>
        <taxon>Bacillati</taxon>
        <taxon>Actinomycetota</taxon>
        <taxon>Actinomycetes</taxon>
        <taxon>Mycobacteriales</taxon>
        <taxon>Corynebacteriaceae</taxon>
        <taxon>Corynebacterium</taxon>
    </lineage>
</organism>
<gene>
    <name evidence="2" type="ordered locus">Cgl1650</name>
</gene>
<keyword evidence="1" id="KW-0472">Membrane</keyword>
<dbReference type="Proteomes" id="UP000000582">
    <property type="component" value="Chromosome"/>
</dbReference>